<dbReference type="SUPFAM" id="SSF52266">
    <property type="entry name" value="SGNH hydrolase"/>
    <property type="match status" value="1"/>
</dbReference>
<gene>
    <name evidence="1" type="ORF">SAMN05443248_3396</name>
</gene>
<dbReference type="Pfam" id="PF25182">
    <property type="entry name" value="NonGDSL"/>
    <property type="match status" value="1"/>
</dbReference>
<dbReference type="InterPro" id="IPR036514">
    <property type="entry name" value="SGNH_hydro_sf"/>
</dbReference>
<accession>A0A1M5PJS3</accession>
<evidence type="ECO:0008006" key="3">
    <source>
        <dbReference type="Google" id="ProtNLM"/>
    </source>
</evidence>
<dbReference type="EMBL" id="LT670817">
    <property type="protein sequence ID" value="SHH01927.1"/>
    <property type="molecule type" value="Genomic_DNA"/>
</dbReference>
<organism evidence="1 2">
    <name type="scientific">Bradyrhizobium erythrophlei</name>
    <dbReference type="NCBI Taxonomy" id="1437360"/>
    <lineage>
        <taxon>Bacteria</taxon>
        <taxon>Pseudomonadati</taxon>
        <taxon>Pseudomonadota</taxon>
        <taxon>Alphaproteobacteria</taxon>
        <taxon>Hyphomicrobiales</taxon>
        <taxon>Nitrobacteraceae</taxon>
        <taxon>Bradyrhizobium</taxon>
    </lineage>
</organism>
<evidence type="ECO:0000313" key="2">
    <source>
        <dbReference type="Proteomes" id="UP000189796"/>
    </source>
</evidence>
<dbReference type="AlphaFoldDB" id="A0A1M5PJS3"/>
<sequence length="233" mass="25203">MSDAPRPCDTHPDIVEFKYPLPRLAQSLKSQRKVKIVAIGSSSTAGEGNIVPFPCRLELALRGQFHGRMIDVLNRGIGGQEALDELSRFDPDVIGEAPALVIWQVGTNAVFRLGQYSFDDVAASIATGLDRIAGFGMDVVLMDLQYTTAIVGPDKIKAAEQMVSLISAAAEKANINVFRRFALMRRWCCGDGIPIAELIDPTDPDKLHMSDWATNCVTQALYGAIAAALRATA</sequence>
<protein>
    <recommendedName>
        <fullName evidence="3">GDSL-like Lipase/Acylhydrolase family protein</fullName>
    </recommendedName>
</protein>
<dbReference type="Gene3D" id="3.40.50.1110">
    <property type="entry name" value="SGNH hydrolase"/>
    <property type="match status" value="1"/>
</dbReference>
<dbReference type="RefSeq" id="WP_079602405.1">
    <property type="nucleotide sequence ID" value="NZ_LT670817.1"/>
</dbReference>
<dbReference type="Proteomes" id="UP000189796">
    <property type="component" value="Chromosome I"/>
</dbReference>
<dbReference type="CDD" id="cd00229">
    <property type="entry name" value="SGNH_hydrolase"/>
    <property type="match status" value="1"/>
</dbReference>
<dbReference type="InterPro" id="IPR057572">
    <property type="entry name" value="NonGDSL"/>
</dbReference>
<proteinExistence type="predicted"/>
<dbReference type="OrthoDB" id="7203637at2"/>
<name>A0A1M5PJS3_9BRAD</name>
<dbReference type="GO" id="GO:0016788">
    <property type="term" value="F:hydrolase activity, acting on ester bonds"/>
    <property type="evidence" value="ECO:0007669"/>
    <property type="project" value="UniProtKB-ARBA"/>
</dbReference>
<evidence type="ECO:0000313" key="1">
    <source>
        <dbReference type="EMBL" id="SHH01927.1"/>
    </source>
</evidence>
<reference evidence="1 2" key="1">
    <citation type="submission" date="2016-11" db="EMBL/GenBank/DDBJ databases">
        <authorList>
            <person name="Jaros S."/>
            <person name="Januszkiewicz K."/>
            <person name="Wedrychowicz H."/>
        </authorList>
    </citation>
    <scope>NUCLEOTIDE SEQUENCE [LARGE SCALE GENOMIC DNA]</scope>
    <source>
        <strain evidence="1 2">GAS138</strain>
    </source>
</reference>